<dbReference type="Proteomes" id="UP001165124">
    <property type="component" value="Unassembled WGS sequence"/>
</dbReference>
<name>A0A9W6UYL2_9ACTN</name>
<organism evidence="1 2">
    <name type="scientific">Actinomadura rubrobrunea</name>
    <dbReference type="NCBI Taxonomy" id="115335"/>
    <lineage>
        <taxon>Bacteria</taxon>
        <taxon>Bacillati</taxon>
        <taxon>Actinomycetota</taxon>
        <taxon>Actinomycetes</taxon>
        <taxon>Streptosporangiales</taxon>
        <taxon>Thermomonosporaceae</taxon>
        <taxon>Actinomadura</taxon>
    </lineage>
</organism>
<dbReference type="EMBL" id="BSRZ01000011">
    <property type="protein sequence ID" value="GLW65825.1"/>
    <property type="molecule type" value="Genomic_DNA"/>
</dbReference>
<dbReference type="AlphaFoldDB" id="A0A9W6UYL2"/>
<evidence type="ECO:0000313" key="2">
    <source>
        <dbReference type="Proteomes" id="UP001165124"/>
    </source>
</evidence>
<keyword evidence="2" id="KW-1185">Reference proteome</keyword>
<sequence>MDASARLSPTMVTDHAIRYSDRSLEARVMSNPVATKAPTVAGSAKRASTIAPHGARCGAMTGNRSGSHPPLPVVRIAIYSCFSTPEVAYAPRRTA</sequence>
<protein>
    <submittedName>
        <fullName evidence="1">Uncharacterized protein</fullName>
    </submittedName>
</protein>
<gene>
    <name evidence="1" type="ORF">Arub01_40690</name>
</gene>
<comment type="caution">
    <text evidence="1">The sequence shown here is derived from an EMBL/GenBank/DDBJ whole genome shotgun (WGS) entry which is preliminary data.</text>
</comment>
<accession>A0A9W6UYL2</accession>
<reference evidence="1" key="1">
    <citation type="submission" date="2023-02" db="EMBL/GenBank/DDBJ databases">
        <title>Actinomadura rubrobrunea NBRC 14622.</title>
        <authorList>
            <person name="Ichikawa N."/>
            <person name="Sato H."/>
            <person name="Tonouchi N."/>
        </authorList>
    </citation>
    <scope>NUCLEOTIDE SEQUENCE</scope>
    <source>
        <strain evidence="1">NBRC 14622</strain>
    </source>
</reference>
<evidence type="ECO:0000313" key="1">
    <source>
        <dbReference type="EMBL" id="GLW65825.1"/>
    </source>
</evidence>
<proteinExistence type="predicted"/>